<dbReference type="PANTHER" id="PTHR11188:SF161">
    <property type="entry name" value="PH-RESPONSE REGULATOR PROTEIN PALF_RIM8"/>
    <property type="match status" value="1"/>
</dbReference>
<dbReference type="GO" id="GO:0030674">
    <property type="term" value="F:protein-macromolecule adaptor activity"/>
    <property type="evidence" value="ECO:0007669"/>
    <property type="project" value="TreeGrafter"/>
</dbReference>
<dbReference type="GO" id="GO:0070086">
    <property type="term" value="P:ubiquitin-dependent endocytosis"/>
    <property type="evidence" value="ECO:0007669"/>
    <property type="project" value="TreeGrafter"/>
</dbReference>
<dbReference type="GO" id="GO:0031625">
    <property type="term" value="F:ubiquitin protein ligase binding"/>
    <property type="evidence" value="ECO:0007669"/>
    <property type="project" value="TreeGrafter"/>
</dbReference>
<proteinExistence type="predicted"/>
<evidence type="ECO:0000256" key="1">
    <source>
        <dbReference type="SAM" id="MobiDB-lite"/>
    </source>
</evidence>
<reference evidence="3" key="1">
    <citation type="journal article" date="2020" name="Stud. Mycol.">
        <title>101 Dothideomycetes genomes: a test case for predicting lifestyles and emergence of pathogens.</title>
        <authorList>
            <person name="Haridas S."/>
            <person name="Albert R."/>
            <person name="Binder M."/>
            <person name="Bloem J."/>
            <person name="Labutti K."/>
            <person name="Salamov A."/>
            <person name="Andreopoulos B."/>
            <person name="Baker S."/>
            <person name="Barry K."/>
            <person name="Bills G."/>
            <person name="Bluhm B."/>
            <person name="Cannon C."/>
            <person name="Castanera R."/>
            <person name="Culley D."/>
            <person name="Daum C."/>
            <person name="Ezra D."/>
            <person name="Gonzalez J."/>
            <person name="Henrissat B."/>
            <person name="Kuo A."/>
            <person name="Liang C."/>
            <person name="Lipzen A."/>
            <person name="Lutzoni F."/>
            <person name="Magnuson J."/>
            <person name="Mondo S."/>
            <person name="Nolan M."/>
            <person name="Ohm R."/>
            <person name="Pangilinan J."/>
            <person name="Park H.-J."/>
            <person name="Ramirez L."/>
            <person name="Alfaro M."/>
            <person name="Sun H."/>
            <person name="Tritt A."/>
            <person name="Yoshinaga Y."/>
            <person name="Zwiers L.-H."/>
            <person name="Turgeon B."/>
            <person name="Goodwin S."/>
            <person name="Spatafora J."/>
            <person name="Crous P."/>
            <person name="Grigoriev I."/>
        </authorList>
    </citation>
    <scope>NUCLEOTIDE SEQUENCE</scope>
    <source>
        <strain evidence="3">CBS 123094</strain>
    </source>
</reference>
<dbReference type="OrthoDB" id="2333384at2759"/>
<sequence length="514" mass="57360">MPRNPRLNTGLPCVLLKSSLVPAFPDSNPGYTMASIPNLRVILDSDHSQVYRPGDKVKGRVVLVVEKQERIESLRLNFAGTCVTKTTRPIYVSGNDMEVGKSRREYEERITLFDLKQNMVPGQSFAPNKYTWDFEFTFPERTIPRYSRFAHGSRYMKDPHPLPPCFQSRTDSPGGRAMISYYIQARLSQSGSKVTKKVSQALPYHPNPRSASTEAKITSRVLYTETFKLGKDTRTAVDRVFSKVSRNSENEVASPRIVPTIYFPEVIAPGQNIPLLLSLANADHLQAEGSPECLLDSLAVTISTYTTSMCGKGLASPEDVVKKHVTCISKHDINRLLSFESPTQLTTNFRLVDDAECVPSFKSYNISRRYTLTVVVGIRSGGQKFTVRSTTPLDISPRIPLPPLRTRYLDEDGHGSIEPLPLYEPREPVSELAPDYETLYSLSPTSSECNSLVVSRTSSFIAGMPTPSSAPTTPASEPEQLTFDSGTPPMYMEEHPVDKTDRTRTEVVGHEERR</sequence>
<dbReference type="InterPro" id="IPR050357">
    <property type="entry name" value="Arrestin_domain-protein"/>
</dbReference>
<dbReference type="PANTHER" id="PTHR11188">
    <property type="entry name" value="ARRESTIN DOMAIN CONTAINING PROTEIN"/>
    <property type="match status" value="1"/>
</dbReference>
<dbReference type="InterPro" id="IPR014756">
    <property type="entry name" value="Ig_E-set"/>
</dbReference>
<dbReference type="Pfam" id="PF00339">
    <property type="entry name" value="Arrestin_N"/>
    <property type="match status" value="1"/>
</dbReference>
<feature type="domain" description="Arrestin-like N-terminal" evidence="2">
    <location>
        <begin position="41"/>
        <end position="146"/>
    </location>
</feature>
<protein>
    <recommendedName>
        <fullName evidence="2">Arrestin-like N-terminal domain-containing protein</fullName>
    </recommendedName>
</protein>
<accession>A0A6A5WPM7</accession>
<feature type="compositionally biased region" description="Basic and acidic residues" evidence="1">
    <location>
        <begin position="492"/>
        <end position="514"/>
    </location>
</feature>
<dbReference type="GO" id="GO:0005886">
    <property type="term" value="C:plasma membrane"/>
    <property type="evidence" value="ECO:0007669"/>
    <property type="project" value="TreeGrafter"/>
</dbReference>
<organism evidence="3 4">
    <name type="scientific">Amniculicola lignicola CBS 123094</name>
    <dbReference type="NCBI Taxonomy" id="1392246"/>
    <lineage>
        <taxon>Eukaryota</taxon>
        <taxon>Fungi</taxon>
        <taxon>Dikarya</taxon>
        <taxon>Ascomycota</taxon>
        <taxon>Pezizomycotina</taxon>
        <taxon>Dothideomycetes</taxon>
        <taxon>Pleosporomycetidae</taxon>
        <taxon>Pleosporales</taxon>
        <taxon>Amniculicolaceae</taxon>
        <taxon>Amniculicola</taxon>
    </lineage>
</organism>
<evidence type="ECO:0000259" key="2">
    <source>
        <dbReference type="Pfam" id="PF00339"/>
    </source>
</evidence>
<dbReference type="EMBL" id="ML977575">
    <property type="protein sequence ID" value="KAF2002854.1"/>
    <property type="molecule type" value="Genomic_DNA"/>
</dbReference>
<dbReference type="CDD" id="cd22952">
    <property type="entry name" value="ART10-like"/>
    <property type="match status" value="1"/>
</dbReference>
<gene>
    <name evidence="3" type="ORF">P154DRAFT_124413</name>
</gene>
<dbReference type="Gene3D" id="2.60.40.640">
    <property type="match status" value="1"/>
</dbReference>
<keyword evidence="4" id="KW-1185">Reference proteome</keyword>
<dbReference type="GO" id="GO:0005829">
    <property type="term" value="C:cytosol"/>
    <property type="evidence" value="ECO:0007669"/>
    <property type="project" value="TreeGrafter"/>
</dbReference>
<name>A0A6A5WPM7_9PLEO</name>
<dbReference type="InterPro" id="IPR011021">
    <property type="entry name" value="Arrestin-like_N"/>
</dbReference>
<dbReference type="AlphaFoldDB" id="A0A6A5WPM7"/>
<evidence type="ECO:0000313" key="4">
    <source>
        <dbReference type="Proteomes" id="UP000799779"/>
    </source>
</evidence>
<feature type="compositionally biased region" description="Low complexity" evidence="1">
    <location>
        <begin position="465"/>
        <end position="479"/>
    </location>
</feature>
<dbReference type="InterPro" id="IPR014752">
    <property type="entry name" value="Arrestin-like_C"/>
</dbReference>
<feature type="region of interest" description="Disordered" evidence="1">
    <location>
        <begin position="464"/>
        <end position="514"/>
    </location>
</feature>
<evidence type="ECO:0000313" key="3">
    <source>
        <dbReference type="EMBL" id="KAF2002854.1"/>
    </source>
</evidence>
<dbReference type="SUPFAM" id="SSF81296">
    <property type="entry name" value="E set domains"/>
    <property type="match status" value="1"/>
</dbReference>
<dbReference type="Proteomes" id="UP000799779">
    <property type="component" value="Unassembled WGS sequence"/>
</dbReference>